<keyword evidence="1" id="KW-0732">Signal</keyword>
<feature type="chain" id="PRO_5005208539" description="Outer membrane protein beta-barrel domain-containing protein" evidence="1">
    <location>
        <begin position="23"/>
        <end position="198"/>
    </location>
</feature>
<reference evidence="3 4" key="1">
    <citation type="submission" date="2015-07" db="EMBL/GenBank/DDBJ databases">
        <authorList>
            <person name="Kim K.M."/>
        </authorList>
    </citation>
    <scope>NUCLEOTIDE SEQUENCE [LARGE SCALE GENOMIC DNA]</scope>
    <source>
        <strain evidence="3 4">KCTC 12363</strain>
    </source>
</reference>
<dbReference type="PATRIC" id="fig|320787.5.peg.770"/>
<dbReference type="Pfam" id="PF13568">
    <property type="entry name" value="OMP_b-brl_2"/>
    <property type="match status" value="1"/>
</dbReference>
<organism evidence="3 4">
    <name type="scientific">Cyclobacterium amurskyense</name>
    <dbReference type="NCBI Taxonomy" id="320787"/>
    <lineage>
        <taxon>Bacteria</taxon>
        <taxon>Pseudomonadati</taxon>
        <taxon>Bacteroidota</taxon>
        <taxon>Cytophagia</taxon>
        <taxon>Cytophagales</taxon>
        <taxon>Cyclobacteriaceae</taxon>
        <taxon>Cyclobacterium</taxon>
    </lineage>
</organism>
<evidence type="ECO:0000259" key="2">
    <source>
        <dbReference type="Pfam" id="PF13568"/>
    </source>
</evidence>
<dbReference type="InterPro" id="IPR025665">
    <property type="entry name" value="Beta-barrel_OMP_2"/>
</dbReference>
<feature type="domain" description="Outer membrane protein beta-barrel" evidence="2">
    <location>
        <begin position="22"/>
        <end position="173"/>
    </location>
</feature>
<accession>A0A0H4PBI4</accession>
<feature type="signal peptide" evidence="1">
    <location>
        <begin position="1"/>
        <end position="22"/>
    </location>
</feature>
<evidence type="ECO:0000313" key="3">
    <source>
        <dbReference type="EMBL" id="AKP50153.1"/>
    </source>
</evidence>
<dbReference type="STRING" id="320787.CA2015_0690"/>
<evidence type="ECO:0000313" key="4">
    <source>
        <dbReference type="Proteomes" id="UP000036520"/>
    </source>
</evidence>
<dbReference type="RefSeq" id="WP_048640621.1">
    <property type="nucleotide sequence ID" value="NZ_CP012040.1"/>
</dbReference>
<dbReference type="Proteomes" id="UP000036520">
    <property type="component" value="Chromosome"/>
</dbReference>
<evidence type="ECO:0000256" key="1">
    <source>
        <dbReference type="SAM" id="SignalP"/>
    </source>
</evidence>
<dbReference type="KEGG" id="camu:CA2015_0690"/>
<name>A0A0H4PBI4_9BACT</name>
<sequence>MRRIPIIAFFLIQFCSYSPLLAQEFSIGPKIGISQGNITVNGTSFSSGNEKMGYHAGLFARLGGNHIFIQPEILYTNSGGEFIRTQGNHTVSYTAKFDKVDVPIMAGFKIAEFFRLQAGPTIAFILDSDLSSNASLPVKPDYNKATIAYQAGIGLDIANFILDLKYEGPLGKIAKSYVRLPTDQRQNQIILSLGIRLF</sequence>
<dbReference type="OrthoDB" id="1001536at2"/>
<gene>
    <name evidence="3" type="ORF">CA2015_0690</name>
</gene>
<dbReference type="AlphaFoldDB" id="A0A0H4PBI4"/>
<proteinExistence type="predicted"/>
<keyword evidence="4" id="KW-1185">Reference proteome</keyword>
<dbReference type="EMBL" id="CP012040">
    <property type="protein sequence ID" value="AKP50153.1"/>
    <property type="molecule type" value="Genomic_DNA"/>
</dbReference>
<protein>
    <recommendedName>
        <fullName evidence="2">Outer membrane protein beta-barrel domain-containing protein</fullName>
    </recommendedName>
</protein>